<dbReference type="EMBL" id="SZWE01000001">
    <property type="protein sequence ID" value="MRU16034.1"/>
    <property type="molecule type" value="Genomic_DNA"/>
</dbReference>
<accession>A0A844D1D1</accession>
<gene>
    <name evidence="2" type="ORF">FDP25_11400</name>
</gene>
<reference evidence="2 3" key="1">
    <citation type="submission" date="2019-05" db="EMBL/GenBank/DDBJ databases">
        <title>Roseovarius bejariae sp. nov., a moderately halophylic bacterium isolated from a saline soil in Rambla Salada (Murcia).</title>
        <authorList>
            <person name="Castro D.J."/>
            <person name="Gomez-Altuve A."/>
            <person name="Reina J.C."/>
            <person name="Rodriguez M."/>
            <person name="Sampedro I."/>
            <person name="Llamas I."/>
            <person name="Martinez-Checa F."/>
        </authorList>
    </citation>
    <scope>NUCLEOTIDE SEQUENCE [LARGE SCALE GENOMIC DNA]</scope>
    <source>
        <strain evidence="2 3">A21</strain>
    </source>
</reference>
<evidence type="ECO:0000313" key="3">
    <source>
        <dbReference type="Proteomes" id="UP000564704"/>
    </source>
</evidence>
<dbReference type="InterPro" id="IPR028992">
    <property type="entry name" value="Hedgehog/Intein_dom"/>
</dbReference>
<keyword evidence="3" id="KW-1185">Reference proteome</keyword>
<proteinExistence type="predicted"/>
<dbReference type="AlphaFoldDB" id="A0A844D1D1"/>
<dbReference type="InterPro" id="IPR036844">
    <property type="entry name" value="Hint_dom_sf"/>
</dbReference>
<dbReference type="SUPFAM" id="SSF51294">
    <property type="entry name" value="Hedgehog/intein (Hint) domain"/>
    <property type="match status" value="1"/>
</dbReference>
<name>A0A844D1D1_9RHOB</name>
<comment type="caution">
    <text evidence="2">The sequence shown here is derived from an EMBL/GenBank/DDBJ whole genome shotgun (WGS) entry which is preliminary data.</text>
</comment>
<sequence>MRHGFFCANVPWRPDLAWIGISDRFGGCFAAQGLACSRQGASEIAEDTLMPRGTLLLETRLSPEGRPQTLLAFNRSHPWPGSFSLQALPGGGIILVEAQGDDMRHVTLPLESDGRMDILRLTYSWDAPARWAQLCVERPEGDAPTFARPHAPHPLLMADAQTITTDARRRTVDGDVQFFALSDRVESVGPMPGLTSEVPIATPQGEVPVCKLKRGDLVVTHDGKVVPILQVVKRVVPAKGNLRPVHLRAPYFGLRRDILVAPQQRLVIGGSEVEYLFGREAVLVPARHLVNGVSALKGEGPDLVTYHHLLLPGHEVVMAAGCPLESLYIGRLRRKPEPLARSVLAGFDRSRLPEHAKPVWPVLKPFEAVTLAMNRAA</sequence>
<evidence type="ECO:0000259" key="1">
    <source>
        <dbReference type="Pfam" id="PF13403"/>
    </source>
</evidence>
<dbReference type="Proteomes" id="UP000564704">
    <property type="component" value="Unassembled WGS sequence"/>
</dbReference>
<dbReference type="OrthoDB" id="6305173at2"/>
<protein>
    <submittedName>
        <fullName evidence="2">Hint domain-containing protein</fullName>
    </submittedName>
</protein>
<organism evidence="2 3">
    <name type="scientific">Roseovarius bejariae</name>
    <dbReference type="NCBI Taxonomy" id="2576383"/>
    <lineage>
        <taxon>Bacteria</taxon>
        <taxon>Pseudomonadati</taxon>
        <taxon>Pseudomonadota</taxon>
        <taxon>Alphaproteobacteria</taxon>
        <taxon>Rhodobacterales</taxon>
        <taxon>Roseobacteraceae</taxon>
        <taxon>Roseovarius</taxon>
    </lineage>
</organism>
<feature type="domain" description="Hedgehog/Intein (Hint)" evidence="1">
    <location>
        <begin position="193"/>
        <end position="330"/>
    </location>
</feature>
<dbReference type="Pfam" id="PF13403">
    <property type="entry name" value="Hint_2"/>
    <property type="match status" value="1"/>
</dbReference>
<evidence type="ECO:0000313" key="2">
    <source>
        <dbReference type="EMBL" id="MRU16034.1"/>
    </source>
</evidence>